<dbReference type="GO" id="GO:0016491">
    <property type="term" value="F:oxidoreductase activity"/>
    <property type="evidence" value="ECO:0007669"/>
    <property type="project" value="UniProtKB-KW"/>
</dbReference>
<feature type="domain" description="FAD-binding PCMH-type" evidence="4">
    <location>
        <begin position="1"/>
        <end position="170"/>
    </location>
</feature>
<gene>
    <name evidence="5" type="ORF">MA20_09395</name>
</gene>
<evidence type="ECO:0000256" key="1">
    <source>
        <dbReference type="ARBA" id="ARBA00022630"/>
    </source>
</evidence>
<dbReference type="InterPro" id="IPR016167">
    <property type="entry name" value="FAD-bd_PCMH_sub1"/>
</dbReference>
<dbReference type="InterPro" id="IPR036683">
    <property type="entry name" value="CO_DH_flav_C_dom_sf"/>
</dbReference>
<dbReference type="PANTHER" id="PTHR42659:SF2">
    <property type="entry name" value="XANTHINE DEHYDROGENASE SUBUNIT C-RELATED"/>
    <property type="match status" value="1"/>
</dbReference>
<dbReference type="InterPro" id="IPR016166">
    <property type="entry name" value="FAD-bd_PCMH"/>
</dbReference>
<reference evidence="5 6" key="1">
    <citation type="submission" date="2014-09" db="EMBL/GenBank/DDBJ databases">
        <title>Draft genome of Bradyrhizobium japonicum Is-34.</title>
        <authorList>
            <person name="Tsurumaru H."/>
            <person name="Yamakawa T."/>
            <person name="Hashimoto S."/>
            <person name="Okizaki K."/>
            <person name="Kanesaki Y."/>
            <person name="Yoshikawa H."/>
            <person name="Yajima S."/>
        </authorList>
    </citation>
    <scope>NUCLEOTIDE SEQUENCE [LARGE SCALE GENOMIC DNA]</scope>
    <source>
        <strain evidence="5 6">Is-34</strain>
    </source>
</reference>
<dbReference type="InterPro" id="IPR016169">
    <property type="entry name" value="FAD-bd_PCMH_sub2"/>
</dbReference>
<dbReference type="Gene3D" id="3.30.43.10">
    <property type="entry name" value="Uridine Diphospho-n-acetylenolpyruvylglucosamine Reductase, domain 2"/>
    <property type="match status" value="1"/>
</dbReference>
<dbReference type="PROSITE" id="PS51387">
    <property type="entry name" value="FAD_PCMH"/>
    <property type="match status" value="1"/>
</dbReference>
<evidence type="ECO:0000259" key="4">
    <source>
        <dbReference type="PROSITE" id="PS51387"/>
    </source>
</evidence>
<keyword evidence="2" id="KW-0274">FAD</keyword>
<dbReference type="InterPro" id="IPR051312">
    <property type="entry name" value="Diverse_Substr_Oxidored"/>
</dbReference>
<dbReference type="Pfam" id="PF03450">
    <property type="entry name" value="CO_deh_flav_C"/>
    <property type="match status" value="1"/>
</dbReference>
<dbReference type="InterPro" id="IPR005107">
    <property type="entry name" value="CO_DH_flav_C"/>
</dbReference>
<dbReference type="EMBL" id="JRPN01000005">
    <property type="protein sequence ID" value="KGT80245.1"/>
    <property type="molecule type" value="Genomic_DNA"/>
</dbReference>
<keyword evidence="3" id="KW-0560">Oxidoreductase</keyword>
<organism evidence="5 6">
    <name type="scientific">Bradyrhizobium japonicum</name>
    <dbReference type="NCBI Taxonomy" id="375"/>
    <lineage>
        <taxon>Bacteria</taxon>
        <taxon>Pseudomonadati</taxon>
        <taxon>Pseudomonadota</taxon>
        <taxon>Alphaproteobacteria</taxon>
        <taxon>Hyphomicrobiales</taxon>
        <taxon>Nitrobacteraceae</taxon>
        <taxon>Bradyrhizobium</taxon>
    </lineage>
</organism>
<dbReference type="eggNOG" id="COG1319">
    <property type="taxonomic scope" value="Bacteria"/>
</dbReference>
<sequence>MYEFKYHRPGTVRQAANLLVKNEDAKVIAGGHTLIPVMKQRLASPPHLVDLSHIEGLNTIEMKGRALVIGATARHAEVASSAIVGEAIPALADLAGQIGDPAVRHKGTIGGSLANNDPTADYPAAVLALGATIVTNKRRLKAEEYFQGLFTTALEADEIITKVMFPLPKKAAYIKFRNQASRYALVGVFVARRPSDVRVAVTGAGSEGVFRVTAFEEALKKRFAAKALDGIEVPAEGLNSDIHGSAEYRAHLIGVLTRRALDAANAKE</sequence>
<dbReference type="Gene3D" id="3.30.390.50">
    <property type="entry name" value="CO dehydrogenase flavoprotein, C-terminal domain"/>
    <property type="match status" value="1"/>
</dbReference>
<accession>A0A0A3Y0R7</accession>
<dbReference type="PANTHER" id="PTHR42659">
    <property type="entry name" value="XANTHINE DEHYDROGENASE SUBUNIT C-RELATED"/>
    <property type="match status" value="1"/>
</dbReference>
<keyword evidence="1" id="KW-0285">Flavoprotein</keyword>
<protein>
    <submittedName>
        <fullName evidence="5">Carbon monoxide dehydrogenase</fullName>
    </submittedName>
</protein>
<dbReference type="SUPFAM" id="SSF55447">
    <property type="entry name" value="CO dehydrogenase flavoprotein C-terminal domain-like"/>
    <property type="match status" value="1"/>
</dbReference>
<dbReference type="GO" id="GO:0071949">
    <property type="term" value="F:FAD binding"/>
    <property type="evidence" value="ECO:0007669"/>
    <property type="project" value="InterPro"/>
</dbReference>
<dbReference type="Pfam" id="PF00941">
    <property type="entry name" value="FAD_binding_5"/>
    <property type="match status" value="1"/>
</dbReference>
<evidence type="ECO:0000313" key="6">
    <source>
        <dbReference type="Proteomes" id="UP000030377"/>
    </source>
</evidence>
<dbReference type="AlphaFoldDB" id="A0A0A3Y0R7"/>
<name>A0A0A3Y0R7_BRAJP</name>
<dbReference type="InterPro" id="IPR002346">
    <property type="entry name" value="Mopterin_DH_FAD-bd"/>
</dbReference>
<dbReference type="Gene3D" id="3.30.465.10">
    <property type="match status" value="1"/>
</dbReference>
<dbReference type="RefSeq" id="WP_041954887.1">
    <property type="nucleotide sequence ID" value="NZ_JRPN01000005.1"/>
</dbReference>
<dbReference type="InterPro" id="IPR036318">
    <property type="entry name" value="FAD-bd_PCMH-like_sf"/>
</dbReference>
<dbReference type="Proteomes" id="UP000030377">
    <property type="component" value="Unassembled WGS sequence"/>
</dbReference>
<dbReference type="SUPFAM" id="SSF56176">
    <property type="entry name" value="FAD-binding/transporter-associated domain-like"/>
    <property type="match status" value="1"/>
</dbReference>
<dbReference type="SMART" id="SM01092">
    <property type="entry name" value="CO_deh_flav_C"/>
    <property type="match status" value="1"/>
</dbReference>
<evidence type="ECO:0000256" key="2">
    <source>
        <dbReference type="ARBA" id="ARBA00022827"/>
    </source>
</evidence>
<dbReference type="STRING" id="375.BKD09_RS21350"/>
<comment type="caution">
    <text evidence="5">The sequence shown here is derived from an EMBL/GenBank/DDBJ whole genome shotgun (WGS) entry which is preliminary data.</text>
</comment>
<evidence type="ECO:0000256" key="3">
    <source>
        <dbReference type="ARBA" id="ARBA00023002"/>
    </source>
</evidence>
<proteinExistence type="predicted"/>
<evidence type="ECO:0000313" key="5">
    <source>
        <dbReference type="EMBL" id="KGT80245.1"/>
    </source>
</evidence>